<evidence type="ECO:0000313" key="1">
    <source>
        <dbReference type="EMBL" id="OGD65171.1"/>
    </source>
</evidence>
<protein>
    <submittedName>
        <fullName evidence="1">Uncharacterized protein</fullName>
    </submittedName>
</protein>
<evidence type="ECO:0000313" key="2">
    <source>
        <dbReference type="Proteomes" id="UP000178583"/>
    </source>
</evidence>
<reference evidence="1 2" key="1">
    <citation type="journal article" date="2016" name="Nat. Commun.">
        <title>Thousands of microbial genomes shed light on interconnected biogeochemical processes in an aquifer system.</title>
        <authorList>
            <person name="Anantharaman K."/>
            <person name="Brown C.T."/>
            <person name="Hug L.A."/>
            <person name="Sharon I."/>
            <person name="Castelle C.J."/>
            <person name="Probst A.J."/>
            <person name="Thomas B.C."/>
            <person name="Singh A."/>
            <person name="Wilkins M.J."/>
            <person name="Karaoz U."/>
            <person name="Brodie E.L."/>
            <person name="Williams K.H."/>
            <person name="Hubbard S.S."/>
            <person name="Banfield J.F."/>
        </authorList>
    </citation>
    <scope>NUCLEOTIDE SEQUENCE [LARGE SCALE GENOMIC DNA]</scope>
</reference>
<comment type="caution">
    <text evidence="1">The sequence shown here is derived from an EMBL/GenBank/DDBJ whole genome shotgun (WGS) entry which is preliminary data.</text>
</comment>
<dbReference type="EMBL" id="MEZY01000015">
    <property type="protein sequence ID" value="OGD65171.1"/>
    <property type="molecule type" value="Genomic_DNA"/>
</dbReference>
<organism evidence="1 2">
    <name type="scientific">Candidatus Berkelbacteria bacterium RIFOXYA2_FULL_43_10</name>
    <dbReference type="NCBI Taxonomy" id="1797472"/>
    <lineage>
        <taxon>Bacteria</taxon>
        <taxon>Candidatus Berkelbacteria</taxon>
    </lineage>
</organism>
<dbReference type="AlphaFoldDB" id="A0A1F5ECU4"/>
<name>A0A1F5ECU4_9BACT</name>
<sequence length="138" mass="15935">MSIIDKVKKLNLPSGQYIVYGSGILEALGFRESRDVDISVTKKLHQLLRESGEWREEIRYGKIFLKKNGIEINSQLDWDEYQTTTAEAIKTAKNVNGIPFLNIFETIKFKKALGRKKDLSDIKLLEQYLTKNENLRDA</sequence>
<proteinExistence type="predicted"/>
<gene>
    <name evidence="1" type="ORF">A2215_02485</name>
</gene>
<accession>A0A1F5ECU4</accession>
<dbReference type="STRING" id="1797472.A2215_02485"/>
<dbReference type="Proteomes" id="UP000178583">
    <property type="component" value="Unassembled WGS sequence"/>
</dbReference>